<dbReference type="EMBL" id="MZ311578">
    <property type="protein sequence ID" value="UBZ25641.1"/>
    <property type="molecule type" value="Genomic_DNA"/>
</dbReference>
<gene>
    <name evidence="2" type="ORF">CmNV_050</name>
</gene>
<keyword evidence="1" id="KW-0472">Membrane</keyword>
<name>A0AAE8Y086_9VIRU</name>
<keyword evidence="1" id="KW-0812">Transmembrane</keyword>
<sequence length="132" mass="15037">MVAENNFNNLLKDSININENTSKEAIEKEQSEFKKSLQDKAKVVIQNNNNSEFLYPTIIIIPMIIVIITIMTLSITVFTKFLLIFFLIISLITYILEYKKCNIATPLAKISEKLTNSLNIGGKDFKKTVFAN</sequence>
<dbReference type="Proteomes" id="UP000830962">
    <property type="component" value="Segment"/>
</dbReference>
<keyword evidence="1" id="KW-1133">Transmembrane helix</keyword>
<reference evidence="2" key="1">
    <citation type="journal article" date="2021" name="Viruses">
        <title>Identification and Full Characterisation of Two Novel Crustacean Infecting Members of the Family Nudiviridae Provides Support for Two Subfamilies.</title>
        <authorList>
            <person name="Bateman K.S."/>
            <person name="Kerr R."/>
            <person name="Stentiford G.D."/>
            <person name="Bean T.P."/>
            <person name="Hooper C."/>
            <person name="Van Eynde B."/>
            <person name="Delbare D."/>
            <person name="Bojko J."/>
            <person name="Christiaens O."/>
            <person name="Taning C.N.T."/>
            <person name="Smagghe G."/>
            <person name="van Oers M.M."/>
            <person name="van Aerle R."/>
        </authorList>
    </citation>
    <scope>NUCLEOTIDE SEQUENCE</scope>
    <source>
        <strain evidence="2">AN2</strain>
    </source>
</reference>
<feature type="transmembrane region" description="Helical" evidence="1">
    <location>
        <begin position="53"/>
        <end position="71"/>
    </location>
</feature>
<evidence type="ECO:0000256" key="1">
    <source>
        <dbReference type="SAM" id="Phobius"/>
    </source>
</evidence>
<evidence type="ECO:0000313" key="3">
    <source>
        <dbReference type="Proteomes" id="UP000830962"/>
    </source>
</evidence>
<proteinExistence type="predicted"/>
<feature type="transmembrane region" description="Helical" evidence="1">
    <location>
        <begin position="77"/>
        <end position="96"/>
    </location>
</feature>
<evidence type="ECO:0000313" key="2">
    <source>
        <dbReference type="EMBL" id="UBZ25641.1"/>
    </source>
</evidence>
<accession>A0AAE8Y086</accession>
<protein>
    <submittedName>
        <fullName evidence="2">Uncharacterized protein</fullName>
    </submittedName>
</protein>
<organism evidence="2 3">
    <name type="scientific">Carcinus maenas nudivirus</name>
    <dbReference type="NCBI Taxonomy" id="2880837"/>
    <lineage>
        <taxon>Viruses</taxon>
        <taxon>Viruses incertae sedis</taxon>
        <taxon>Naldaviricetes</taxon>
        <taxon>Lefavirales</taxon>
        <taxon>Nudiviridae</taxon>
        <taxon>Gammanudivirus</taxon>
        <taxon>Gammanudivirus cameanadis</taxon>
    </lineage>
</organism>
<keyword evidence="3" id="KW-1185">Reference proteome</keyword>